<feature type="domain" description="Ribonucleotide reductase large subunit" evidence="3">
    <location>
        <begin position="336"/>
        <end position="358"/>
    </location>
</feature>
<dbReference type="PANTHER" id="PTHR11573:SF6">
    <property type="entry name" value="RIBONUCLEOSIDE-DIPHOSPHATE REDUCTASE LARGE SUBUNIT"/>
    <property type="match status" value="1"/>
</dbReference>
<dbReference type="GO" id="GO:0005524">
    <property type="term" value="F:ATP binding"/>
    <property type="evidence" value="ECO:0007669"/>
    <property type="project" value="TreeGrafter"/>
</dbReference>
<dbReference type="EMBL" id="MW018138">
    <property type="protein sequence ID" value="QPB44446.1"/>
    <property type="molecule type" value="Genomic_DNA"/>
</dbReference>
<evidence type="ECO:0000256" key="1">
    <source>
        <dbReference type="ARBA" id="ARBA00010406"/>
    </source>
</evidence>
<dbReference type="InterPro" id="IPR039718">
    <property type="entry name" value="Rrm1"/>
</dbReference>
<dbReference type="KEGG" id="vg:80543642"/>
<dbReference type="Gene3D" id="3.20.70.20">
    <property type="match status" value="1"/>
</dbReference>
<comment type="similarity">
    <text evidence="1">Belongs to the ribonucleoside diphosphate reductase large chain family.</text>
</comment>
<dbReference type="InterPro" id="IPR013346">
    <property type="entry name" value="NrdE_NrdA_C"/>
</dbReference>
<evidence type="ECO:0000313" key="5">
    <source>
        <dbReference type="Proteomes" id="UP001162098"/>
    </source>
</evidence>
<proteinExistence type="inferred from homology"/>
<evidence type="ECO:0000256" key="2">
    <source>
        <dbReference type="ARBA" id="ARBA00031255"/>
    </source>
</evidence>
<sequence length="550" mass="62403">VRARCGQRSRPKLTTSLFWIGGGKRKGAFAIYLEPWHADIFDFLDLKKNHGKEENRARDLFYALWVPDLFMKRVESGGDWSLFCPNEAPGLFDSWGKDFEATYERHEREGRARKTIKAQELWFAILESQIETGGPYMLYKDAINSKSNHQHLGTIQSSNLYAASPFFFSVHHAHRAPCRCTEIVQFTSPDELAVCNLASVALPKFVVMGKDGKPAFDHERLRRVVHTIVYNLNRVIDVNYYPVPEAEYSNRRHRPIGLGVQGLADLFILLRLAWEMPEARVLNREIFETIYFAALEESCRIAQVEGTYETYEGSPVSKGILQPDAWGVTPSDRWDWATLRADIAKHGVRNSLLVAPMPTASTSQILGNNECFEPYTTNIYSRKVLAGNFVVINEHLVRDLQALGLWSPAMKNKLVLNNGSVQRIEEIPDDIKKLYKTVWEIPQRVILDMAADRGAFIDQSQSLNIHMAEVDFKKLTSMHFYGWKKGLKTGMYYLRTKPAANAIQFTVDREAATPKLNEQAVAAAVMAKAQPEKEEEIVEVCYPGCDSCGS</sequence>
<evidence type="ECO:0000313" key="4">
    <source>
        <dbReference type="EMBL" id="QPB44446.1"/>
    </source>
</evidence>
<dbReference type="PROSITE" id="PS00089">
    <property type="entry name" value="RIBORED_LARGE"/>
    <property type="match status" value="1"/>
</dbReference>
<dbReference type="Proteomes" id="UP001162098">
    <property type="component" value="Segment"/>
</dbReference>
<protein>
    <recommendedName>
        <fullName evidence="2">Ribonucleotide reductase large subunit</fullName>
    </recommendedName>
</protein>
<accession>A0A7S7YEQ7</accession>
<dbReference type="InterPro" id="IPR000788">
    <property type="entry name" value="RNR_lg_C"/>
</dbReference>
<dbReference type="PRINTS" id="PR01183">
    <property type="entry name" value="RIBORDTASEM1"/>
</dbReference>
<dbReference type="Pfam" id="PF02867">
    <property type="entry name" value="Ribonuc_red_lgC"/>
    <property type="match status" value="1"/>
</dbReference>
<reference evidence="4 5" key="1">
    <citation type="submission" date="2020-09" db="EMBL/GenBank/DDBJ databases">
        <authorList>
            <person name="Zhang R."/>
            <person name="Garcia K."/>
            <person name="Ogata H."/>
        </authorList>
    </citation>
    <scope>NUCLEOTIDE SEQUENCE [LARGE SCALE GENOMIC DNA]</scope>
    <source>
        <strain evidence="5">stheno</strain>
    </source>
</reference>
<dbReference type="PANTHER" id="PTHR11573">
    <property type="entry name" value="RIBONUCLEOSIDE-DIPHOSPHATE REDUCTASE LARGE CHAIN"/>
    <property type="match status" value="1"/>
</dbReference>
<dbReference type="NCBIfam" id="TIGR02506">
    <property type="entry name" value="NrdE_NrdA"/>
    <property type="match status" value="1"/>
</dbReference>
<organism evidence="4 5">
    <name type="scientific">Medusavirus stheno T3</name>
    <dbReference type="NCBI Taxonomy" id="3069717"/>
    <lineage>
        <taxon>Viruses</taxon>
        <taxon>Varidnaviria</taxon>
        <taxon>Bamfordvirae</taxon>
        <taxon>Nucleocytoviricota</taxon>
        <taxon>Megaviricetes</taxon>
        <taxon>Mamonoviridae</taxon>
        <taxon>Medusavirus</taxon>
        <taxon>Medusavirus sthenus</taxon>
    </lineage>
</organism>
<dbReference type="SUPFAM" id="SSF51998">
    <property type="entry name" value="PFL-like glycyl radical enzymes"/>
    <property type="match status" value="1"/>
</dbReference>
<name>A0A7S7YEQ7_9VIRU</name>
<evidence type="ECO:0000259" key="3">
    <source>
        <dbReference type="PROSITE" id="PS00089"/>
    </source>
</evidence>
<feature type="non-terminal residue" evidence="4">
    <location>
        <position position="1"/>
    </location>
</feature>
<keyword evidence="5" id="KW-1185">Reference proteome</keyword>
<dbReference type="GO" id="GO:0009263">
    <property type="term" value="P:deoxyribonucleotide biosynthetic process"/>
    <property type="evidence" value="ECO:0007669"/>
    <property type="project" value="TreeGrafter"/>
</dbReference>
<dbReference type="FunFam" id="3.20.70.20:FF:000035">
    <property type="entry name" value="Predicted protein"/>
    <property type="match status" value="1"/>
</dbReference>
<dbReference type="GO" id="GO:0004748">
    <property type="term" value="F:ribonucleoside-diphosphate reductase activity, thioredoxin disulfide as acceptor"/>
    <property type="evidence" value="ECO:0007669"/>
    <property type="project" value="TreeGrafter"/>
</dbReference>